<dbReference type="SUPFAM" id="SSF53335">
    <property type="entry name" value="S-adenosyl-L-methionine-dependent methyltransferases"/>
    <property type="match status" value="1"/>
</dbReference>
<dbReference type="Ensembl" id="ENSPSMT00000016974.1">
    <property type="protein sequence ID" value="ENSPSMP00000014612.1"/>
    <property type="gene ID" value="ENSPSMG00000010444.1"/>
</dbReference>
<name>A0A8C8ZBA7_PROSS</name>
<dbReference type="Pfam" id="PF13679">
    <property type="entry name" value="Methyltransf_32"/>
    <property type="match status" value="1"/>
</dbReference>
<reference evidence="3" key="2">
    <citation type="submission" date="2025-09" db="UniProtKB">
        <authorList>
            <consortium name="Ensembl"/>
        </authorList>
    </citation>
    <scope>IDENTIFICATION</scope>
</reference>
<dbReference type="GO" id="GO:0000179">
    <property type="term" value="F:rRNA (adenine-N6,N6-)-dimethyltransferase activity"/>
    <property type="evidence" value="ECO:0007669"/>
    <property type="project" value="InterPro"/>
</dbReference>
<gene>
    <name evidence="3" type="primary">METTL25B</name>
</gene>
<dbReference type="GeneTree" id="ENSGT00530000063745"/>
<dbReference type="PROSITE" id="PS01131">
    <property type="entry name" value="RRNA_A_DIMETH"/>
    <property type="match status" value="1"/>
</dbReference>
<dbReference type="InterPro" id="IPR025714">
    <property type="entry name" value="Methyltranfer_dom"/>
</dbReference>
<protein>
    <submittedName>
        <fullName evidence="3">Methyltransferase like 25B</fullName>
    </submittedName>
</protein>
<sequence length="277" mass="29808">MPGISARGLSHEERRQLAVNLTRVLALYRSILDAYIIEFFTDNLWGTLPNSWQEALDGLNPPQLATLLLGMPGEGEVVRYRSVWPLTLLALKSTAYALAFTRTPGFHTPSEFLENPSQSSRLTAPFRKHVRPKKQHEIRRLGELVKKLSDLTGCTQVVDVGSGQGHLSRFMSLGLGLVVKSIEGDQRLVERAKRLDQELLQALEKEERRNPQICAARAAACGARPPATAESGCPPGPPGPGEPCGGLLQPGSTAGPTGGDIDSTGPAALPSGARLPR</sequence>
<evidence type="ECO:0000256" key="1">
    <source>
        <dbReference type="SAM" id="MobiDB-lite"/>
    </source>
</evidence>
<dbReference type="InterPro" id="IPR029063">
    <property type="entry name" value="SAM-dependent_MTases_sf"/>
</dbReference>
<keyword evidence="4" id="KW-1185">Reference proteome</keyword>
<dbReference type="PANTHER" id="PTHR12496:SF2">
    <property type="entry name" value="METHYLTRANSFERASE-LIKE PROTEIN 25B"/>
    <property type="match status" value="1"/>
</dbReference>
<dbReference type="InterPro" id="IPR020596">
    <property type="entry name" value="rRNA_Ade_Mease_Trfase_CS"/>
</dbReference>
<dbReference type="AlphaFoldDB" id="A0A8C8ZBA7"/>
<feature type="compositionally biased region" description="Low complexity" evidence="1">
    <location>
        <begin position="224"/>
        <end position="233"/>
    </location>
</feature>
<feature type="domain" description="Methyltransferase" evidence="2">
    <location>
        <begin position="133"/>
        <end position="209"/>
    </location>
</feature>
<dbReference type="PANTHER" id="PTHR12496">
    <property type="entry name" value="CGI-41 METHYLTRANSFERASE"/>
    <property type="match status" value="1"/>
</dbReference>
<organism evidence="3 4">
    <name type="scientific">Prolemur simus</name>
    <name type="common">Greater bamboo lemur</name>
    <name type="synonym">Hapalemur simus</name>
    <dbReference type="NCBI Taxonomy" id="1328070"/>
    <lineage>
        <taxon>Eukaryota</taxon>
        <taxon>Metazoa</taxon>
        <taxon>Chordata</taxon>
        <taxon>Craniata</taxon>
        <taxon>Vertebrata</taxon>
        <taxon>Euteleostomi</taxon>
        <taxon>Mammalia</taxon>
        <taxon>Eutheria</taxon>
        <taxon>Euarchontoglires</taxon>
        <taxon>Primates</taxon>
        <taxon>Strepsirrhini</taxon>
        <taxon>Lemuriformes</taxon>
        <taxon>Lemuridae</taxon>
        <taxon>Prolemur</taxon>
    </lineage>
</organism>
<accession>A0A8C8ZBA7</accession>
<evidence type="ECO:0000259" key="2">
    <source>
        <dbReference type="Pfam" id="PF13679"/>
    </source>
</evidence>
<evidence type="ECO:0000313" key="4">
    <source>
        <dbReference type="Proteomes" id="UP000694414"/>
    </source>
</evidence>
<reference evidence="3" key="1">
    <citation type="submission" date="2025-08" db="UniProtKB">
        <authorList>
            <consortium name="Ensembl"/>
        </authorList>
    </citation>
    <scope>IDENTIFICATION</scope>
</reference>
<evidence type="ECO:0000313" key="3">
    <source>
        <dbReference type="Ensembl" id="ENSPSMP00000014612.1"/>
    </source>
</evidence>
<proteinExistence type="predicted"/>
<dbReference type="InterPro" id="IPR052220">
    <property type="entry name" value="METTL25"/>
</dbReference>
<dbReference type="Proteomes" id="UP000694414">
    <property type="component" value="Unplaced"/>
</dbReference>
<feature type="region of interest" description="Disordered" evidence="1">
    <location>
        <begin position="224"/>
        <end position="277"/>
    </location>
</feature>